<keyword evidence="3" id="KW-1185">Reference proteome</keyword>
<proteinExistence type="predicted"/>
<accession>A0A4P6EZM3</accession>
<dbReference type="PANTHER" id="PTHR41786:SF1">
    <property type="entry name" value="6-HYDROXYMETHYLPTERIN DIPHOSPHOKINASE MPTE-LIKE DOMAIN-CONTAINING PROTEIN"/>
    <property type="match status" value="1"/>
</dbReference>
<dbReference type="EMBL" id="CP035492">
    <property type="protein sequence ID" value="QAY67763.1"/>
    <property type="molecule type" value="Genomic_DNA"/>
</dbReference>
<protein>
    <submittedName>
        <fullName evidence="2">DUF115 domain-containing protein</fullName>
    </submittedName>
</protein>
<feature type="domain" description="6-hydroxymethylpterin diphosphokinase MptE-like" evidence="1">
    <location>
        <begin position="336"/>
        <end position="504"/>
    </location>
</feature>
<dbReference type="AlphaFoldDB" id="A0A4P6EZM3"/>
<sequence>MENKRLQEETLQIMEAIRPFLPNLVEACTALSDLLHDAMTEQSWQRLGEVVEGIDDLYKTLSSVGEQAVQYGLLRQASFDRTMSEIEGYFGILNQRMDQEDYIGAGDCLLYELVPVFQRIARELGDSEAVKEQRYAANMKALAQRFPALYAAVREAAAGNAVQTEYSENWIPVFALREEGRQLSGYSRLNPLRETERWASSFQAVHAAAVKMALYGFGFGYHALSYAGRFPDHDLYIYEPRMDVLAAALRAVDLTGLILSPRLKAFSAGSGCANLEELIKLFAESDGEPRTAVVPLYERLDRQGAQWFVEQAQMKALHHINFIYNYKRFGMEWTRNSLYNVKPVLDTPPIAGLQNQFQGITAVVVGAGPSLEADIECLRRLREHAMIIAAGSTIQSLLHHGIQPHAVISIDGTEYNYKAFERLDLNGIPLFFAPMIEHRIIESKPSGLYHFFIKGDSAIEYLMDVQNNPDYFQSTYSVSGTAIQVAAFMGAAEIVLAGQDLSYPSNAIYAAGAEHVSAEVAMGLIAEADRTVPNVKGGVNRIDARLQATLYNMEELIGTFPDIRFVNTSSLGARIRHCEWMPMEAVLAKLQEQGVVFDENEWGRKLAGLEHYDRERIKQITGKIAGLLGQMADTRTDLALLIQTIGLLEQTEKSRLDQCNEYMDRIDEIWERVTAGDPFQTLYLRACRSSIKQYEVSLPELKHAATIPDQARFYSERMKPLVHEMMDSWGPLSDIVLEICRRLEA</sequence>
<dbReference type="PANTHER" id="PTHR41786">
    <property type="entry name" value="MOTILITY ACCESSORY FACTOR MAF"/>
    <property type="match status" value="1"/>
</dbReference>
<dbReference type="InterPro" id="IPR002826">
    <property type="entry name" value="MptE-like"/>
</dbReference>
<name>A0A4P6EZM3_9BACL</name>
<dbReference type="Pfam" id="PF01973">
    <property type="entry name" value="MptE-like"/>
    <property type="match status" value="1"/>
</dbReference>
<reference evidence="2 3" key="1">
    <citation type="submission" date="2019-01" db="EMBL/GenBank/DDBJ databases">
        <title>Genome sequencing of strain FW100M-2.</title>
        <authorList>
            <person name="Heo J."/>
            <person name="Kim S.-J."/>
            <person name="Kim J.-S."/>
            <person name="Hong S.-B."/>
            <person name="Kwon S.-W."/>
        </authorList>
    </citation>
    <scope>NUCLEOTIDE SEQUENCE [LARGE SCALE GENOMIC DNA]</scope>
    <source>
        <strain evidence="2 3">FW100M-2</strain>
    </source>
</reference>
<organism evidence="2 3">
    <name type="scientific">Paenibacillus protaetiae</name>
    <dbReference type="NCBI Taxonomy" id="2509456"/>
    <lineage>
        <taxon>Bacteria</taxon>
        <taxon>Bacillati</taxon>
        <taxon>Bacillota</taxon>
        <taxon>Bacilli</taxon>
        <taxon>Bacillales</taxon>
        <taxon>Paenibacillaceae</taxon>
        <taxon>Paenibacillus</taxon>
    </lineage>
</organism>
<dbReference type="Proteomes" id="UP000293568">
    <property type="component" value="Chromosome"/>
</dbReference>
<evidence type="ECO:0000313" key="3">
    <source>
        <dbReference type="Proteomes" id="UP000293568"/>
    </source>
</evidence>
<gene>
    <name evidence="2" type="ORF">ET464_16590</name>
</gene>
<evidence type="ECO:0000313" key="2">
    <source>
        <dbReference type="EMBL" id="QAY67763.1"/>
    </source>
</evidence>
<dbReference type="RefSeq" id="WP_129442879.1">
    <property type="nucleotide sequence ID" value="NZ_CP035492.1"/>
</dbReference>
<dbReference type="KEGG" id="pprt:ET464_16590"/>
<dbReference type="OrthoDB" id="5291305at2"/>
<evidence type="ECO:0000259" key="1">
    <source>
        <dbReference type="Pfam" id="PF01973"/>
    </source>
</evidence>